<dbReference type="InParanoid" id="K2RIG9"/>
<dbReference type="InterPro" id="IPR036291">
    <property type="entry name" value="NAD(P)-bd_dom_sf"/>
</dbReference>
<proteinExistence type="predicted"/>
<reference evidence="2 3" key="1">
    <citation type="journal article" date="2012" name="BMC Genomics">
        <title>Tools to kill: Genome of one of the most destructive plant pathogenic fungi Macrophomina phaseolina.</title>
        <authorList>
            <person name="Islam M.S."/>
            <person name="Haque M.S."/>
            <person name="Islam M.M."/>
            <person name="Emdad E.M."/>
            <person name="Halim A."/>
            <person name="Hossen Q.M.M."/>
            <person name="Hossain M.Z."/>
            <person name="Ahmed B."/>
            <person name="Rahim S."/>
            <person name="Rahman M.S."/>
            <person name="Alam M.M."/>
            <person name="Hou S."/>
            <person name="Wan X."/>
            <person name="Saito J.A."/>
            <person name="Alam M."/>
        </authorList>
    </citation>
    <scope>NUCLEOTIDE SEQUENCE [LARGE SCALE GENOMIC DNA]</scope>
    <source>
        <strain evidence="2 3">MS6</strain>
    </source>
</reference>
<dbReference type="InterPro" id="IPR011032">
    <property type="entry name" value="GroES-like_sf"/>
</dbReference>
<dbReference type="SUPFAM" id="SSF51735">
    <property type="entry name" value="NAD(P)-binding Rossmann-fold domains"/>
    <property type="match status" value="1"/>
</dbReference>
<dbReference type="GO" id="GO:0016491">
    <property type="term" value="F:oxidoreductase activity"/>
    <property type="evidence" value="ECO:0007669"/>
    <property type="project" value="InterPro"/>
</dbReference>
<dbReference type="InterPro" id="IPR052733">
    <property type="entry name" value="Chloroplast_QOR"/>
</dbReference>
<dbReference type="VEuPathDB" id="FungiDB:MPH_08392"/>
<dbReference type="Gene3D" id="3.40.50.720">
    <property type="entry name" value="NAD(P)-binding Rossmann-like Domain"/>
    <property type="match status" value="1"/>
</dbReference>
<comment type="caution">
    <text evidence="2">The sequence shown here is derived from an EMBL/GenBank/DDBJ whole genome shotgun (WGS) entry which is preliminary data.</text>
</comment>
<dbReference type="OrthoDB" id="3509362at2759"/>
<dbReference type="InterPro" id="IPR020843">
    <property type="entry name" value="ER"/>
</dbReference>
<dbReference type="SUPFAM" id="SSF50129">
    <property type="entry name" value="GroES-like"/>
    <property type="match status" value="1"/>
</dbReference>
<name>K2RIG9_MACPH</name>
<evidence type="ECO:0000259" key="1">
    <source>
        <dbReference type="SMART" id="SM00829"/>
    </source>
</evidence>
<evidence type="ECO:0000313" key="3">
    <source>
        <dbReference type="Proteomes" id="UP000007129"/>
    </source>
</evidence>
<gene>
    <name evidence="2" type="ORF">MPH_08392</name>
</gene>
<dbReference type="SMART" id="SM00829">
    <property type="entry name" value="PKS_ER"/>
    <property type="match status" value="1"/>
</dbReference>
<dbReference type="AlphaFoldDB" id="K2RIG9"/>
<sequence>MNWHIYVLSPSPREQLCTIVSLSRSMHPNTLPERVRAIFHPDIHTTDLILTDLPLPVPKDDEHLVKVHATAICAGELLWDRDFPSLVTHGKTRVPCYDLAGVVVTAPAGSPFGPGAEVYAHTDAHSTGHAREYSTVATSDLALKPKNVSWEEAAAVPLSALTAYQALFQWGGLRFGTDSAASAQNSKKRVLITAAAGGVGVWAVQLAKAVGVKEIIAVCGTSNVEFVKALGATEVIDYKKQTLGAWAAAADRKPDVILDMVGGQTLSDAWYAIKQTGKLISVHSHPERCRPAELSNKYAISLFFILEPRGWELEKIAGLIEAGEAKAVVDSVWKLEQFKEAFAKVETGHARGKVVIKVC</sequence>
<dbReference type="HOGENOM" id="CLU_026673_3_3_1"/>
<dbReference type="PANTHER" id="PTHR44013">
    <property type="entry name" value="ZINC-TYPE ALCOHOL DEHYDROGENASE-LIKE PROTEIN C16A3.02C"/>
    <property type="match status" value="1"/>
</dbReference>
<dbReference type="Gene3D" id="3.90.180.10">
    <property type="entry name" value="Medium-chain alcohol dehydrogenases, catalytic domain"/>
    <property type="match status" value="1"/>
</dbReference>
<dbReference type="EMBL" id="AHHD01000348">
    <property type="protein sequence ID" value="EKG14403.1"/>
    <property type="molecule type" value="Genomic_DNA"/>
</dbReference>
<dbReference type="eggNOG" id="KOG1198">
    <property type="taxonomic scope" value="Eukaryota"/>
</dbReference>
<dbReference type="Proteomes" id="UP000007129">
    <property type="component" value="Unassembled WGS sequence"/>
</dbReference>
<feature type="domain" description="Enoyl reductase (ER)" evidence="1">
    <location>
        <begin position="45"/>
        <end position="356"/>
    </location>
</feature>
<dbReference type="PANTHER" id="PTHR44013:SF5">
    <property type="entry name" value="OXIDOREDUCTASE, PUTATIVE (AFU_ORTHOLOGUE AFUA_5G01290)-RELATED"/>
    <property type="match status" value="1"/>
</dbReference>
<protein>
    <submittedName>
        <fullName evidence="2">Alcohol dehydrogenase superfamily zinc-containing</fullName>
    </submittedName>
</protein>
<dbReference type="STRING" id="1126212.K2RIG9"/>
<dbReference type="Pfam" id="PF13602">
    <property type="entry name" value="ADH_zinc_N_2"/>
    <property type="match status" value="1"/>
</dbReference>
<dbReference type="CDD" id="cd05289">
    <property type="entry name" value="MDR_like_2"/>
    <property type="match status" value="1"/>
</dbReference>
<organism evidence="2 3">
    <name type="scientific">Macrophomina phaseolina (strain MS6)</name>
    <name type="common">Charcoal rot fungus</name>
    <dbReference type="NCBI Taxonomy" id="1126212"/>
    <lineage>
        <taxon>Eukaryota</taxon>
        <taxon>Fungi</taxon>
        <taxon>Dikarya</taxon>
        <taxon>Ascomycota</taxon>
        <taxon>Pezizomycotina</taxon>
        <taxon>Dothideomycetes</taxon>
        <taxon>Dothideomycetes incertae sedis</taxon>
        <taxon>Botryosphaeriales</taxon>
        <taxon>Botryosphaeriaceae</taxon>
        <taxon>Macrophomina</taxon>
    </lineage>
</organism>
<evidence type="ECO:0000313" key="2">
    <source>
        <dbReference type="EMBL" id="EKG14403.1"/>
    </source>
</evidence>
<accession>K2RIG9</accession>